<evidence type="ECO:0000256" key="1">
    <source>
        <dbReference type="ARBA" id="ARBA00004141"/>
    </source>
</evidence>
<evidence type="ECO:0000256" key="6">
    <source>
        <dbReference type="ARBA" id="ARBA00023136"/>
    </source>
</evidence>
<keyword evidence="2" id="KW-0813">Transport</keyword>
<dbReference type="GO" id="GO:0005254">
    <property type="term" value="F:chloride channel activity"/>
    <property type="evidence" value="ECO:0007669"/>
    <property type="project" value="InterPro"/>
</dbReference>
<dbReference type="EMBL" id="SOZI01000055">
    <property type="protein sequence ID" value="TNY20886.1"/>
    <property type="molecule type" value="Genomic_DNA"/>
</dbReference>
<evidence type="ECO:0000313" key="9">
    <source>
        <dbReference type="Proteomes" id="UP000311382"/>
    </source>
</evidence>
<dbReference type="InterPro" id="IPR044669">
    <property type="entry name" value="YneE/VCCN1/2-like"/>
</dbReference>
<keyword evidence="9" id="KW-1185">Reference proteome</keyword>
<sequence>MPSTINARVRSTRGLQKLTLFHFSAWHACQDRVAAYSVWAGVVWLLNRQGWMPMVSSAGSLVGILSMLVGMLVSFRVSSSYDRWYEGRRTWAALTGTTRTLLRLLVFALPPPSKSPHDAHRTEAVKELCSLICAFPYACMYRLRDMPGLTHPELRQLLPRALAGLNTTPSPLRIRPHALPTGEPSNLPLSLIRATHAYLTAWHETKLPSRDAPDENSAVLDGATWAACTNAMKDYTDQLTALERIRDTPIPLILNIHLQLLLFVYIGAVPLQLVRTIGVWCVPATAIAAAVFFGLNSAAEELSDPFGVEPCVLFSFHPFRAFCSHTPG</sequence>
<evidence type="ECO:0000256" key="5">
    <source>
        <dbReference type="ARBA" id="ARBA00023065"/>
    </source>
</evidence>
<feature type="transmembrane region" description="Helical" evidence="7">
    <location>
        <begin position="54"/>
        <end position="75"/>
    </location>
</feature>
<reference evidence="8 9" key="1">
    <citation type="submission" date="2019-03" db="EMBL/GenBank/DDBJ databases">
        <title>Rhodosporidium diobovatum UCD-FST 08-225 genome sequencing, assembly, and annotation.</title>
        <authorList>
            <person name="Fakankun I.U."/>
            <person name="Fristensky B."/>
            <person name="Levin D.B."/>
        </authorList>
    </citation>
    <scope>NUCLEOTIDE SEQUENCE [LARGE SCALE GENOMIC DNA]</scope>
    <source>
        <strain evidence="8 9">UCD-FST 08-225</strain>
    </source>
</reference>
<keyword evidence="5" id="KW-0406">Ion transport</keyword>
<keyword evidence="6 7" id="KW-0472">Membrane</keyword>
<dbReference type="OrthoDB" id="1368at2759"/>
<accession>A0A5C5FX69</accession>
<dbReference type="Pfam" id="PF25539">
    <property type="entry name" value="Bestrophin_2"/>
    <property type="match status" value="1"/>
</dbReference>
<keyword evidence="4 7" id="KW-1133">Transmembrane helix</keyword>
<protein>
    <submittedName>
        <fullName evidence="8">Bestrophin/UPF0187</fullName>
    </submittedName>
</protein>
<feature type="transmembrane region" description="Helical" evidence="7">
    <location>
        <begin position="277"/>
        <end position="295"/>
    </location>
</feature>
<dbReference type="GO" id="GO:0016020">
    <property type="term" value="C:membrane"/>
    <property type="evidence" value="ECO:0007669"/>
    <property type="project" value="UniProtKB-SubCell"/>
</dbReference>
<dbReference type="PANTHER" id="PTHR33281:SF21">
    <property type="entry name" value="MEMBRANE PROTEIN"/>
    <property type="match status" value="1"/>
</dbReference>
<evidence type="ECO:0000256" key="4">
    <source>
        <dbReference type="ARBA" id="ARBA00022989"/>
    </source>
</evidence>
<comment type="subcellular location">
    <subcellularLocation>
        <location evidence="1">Membrane</location>
        <topology evidence="1">Multi-pass membrane protein</topology>
    </subcellularLocation>
</comment>
<organism evidence="8 9">
    <name type="scientific">Rhodotorula diobovata</name>
    <dbReference type="NCBI Taxonomy" id="5288"/>
    <lineage>
        <taxon>Eukaryota</taxon>
        <taxon>Fungi</taxon>
        <taxon>Dikarya</taxon>
        <taxon>Basidiomycota</taxon>
        <taxon>Pucciniomycotina</taxon>
        <taxon>Microbotryomycetes</taxon>
        <taxon>Sporidiobolales</taxon>
        <taxon>Sporidiobolaceae</taxon>
        <taxon>Rhodotorula</taxon>
    </lineage>
</organism>
<gene>
    <name evidence="8" type="ORF">DMC30DRAFT_229932</name>
</gene>
<keyword evidence="3 7" id="KW-0812">Transmembrane</keyword>
<evidence type="ECO:0000256" key="3">
    <source>
        <dbReference type="ARBA" id="ARBA00022692"/>
    </source>
</evidence>
<name>A0A5C5FX69_9BASI</name>
<evidence type="ECO:0000256" key="7">
    <source>
        <dbReference type="SAM" id="Phobius"/>
    </source>
</evidence>
<dbReference type="STRING" id="5288.A0A5C5FX69"/>
<feature type="transmembrane region" description="Helical" evidence="7">
    <location>
        <begin position="252"/>
        <end position="271"/>
    </location>
</feature>
<comment type="caution">
    <text evidence="8">The sequence shown here is derived from an EMBL/GenBank/DDBJ whole genome shotgun (WGS) entry which is preliminary data.</text>
</comment>
<dbReference type="Proteomes" id="UP000311382">
    <property type="component" value="Unassembled WGS sequence"/>
</dbReference>
<evidence type="ECO:0000256" key="2">
    <source>
        <dbReference type="ARBA" id="ARBA00022448"/>
    </source>
</evidence>
<dbReference type="AlphaFoldDB" id="A0A5C5FX69"/>
<evidence type="ECO:0000313" key="8">
    <source>
        <dbReference type="EMBL" id="TNY20886.1"/>
    </source>
</evidence>
<proteinExistence type="predicted"/>
<dbReference type="PANTHER" id="PTHR33281">
    <property type="entry name" value="UPF0187 PROTEIN YNEE"/>
    <property type="match status" value="1"/>
</dbReference>